<keyword evidence="4" id="KW-1185">Reference proteome</keyword>
<dbReference type="InterPro" id="IPR042122">
    <property type="entry name" value="Ser_AcTrfase_N_sf"/>
</dbReference>
<feature type="compositionally biased region" description="Basic and acidic residues" evidence="1">
    <location>
        <begin position="7"/>
        <end position="21"/>
    </location>
</feature>
<gene>
    <name evidence="3" type="ORF">QN277_000288</name>
</gene>
<evidence type="ECO:0000313" key="3">
    <source>
        <dbReference type="EMBL" id="KAK4283327.1"/>
    </source>
</evidence>
<proteinExistence type="predicted"/>
<organism evidence="3 4">
    <name type="scientific">Acacia crassicarpa</name>
    <name type="common">northern wattle</name>
    <dbReference type="NCBI Taxonomy" id="499986"/>
    <lineage>
        <taxon>Eukaryota</taxon>
        <taxon>Viridiplantae</taxon>
        <taxon>Streptophyta</taxon>
        <taxon>Embryophyta</taxon>
        <taxon>Tracheophyta</taxon>
        <taxon>Spermatophyta</taxon>
        <taxon>Magnoliopsida</taxon>
        <taxon>eudicotyledons</taxon>
        <taxon>Gunneridae</taxon>
        <taxon>Pentapetalae</taxon>
        <taxon>rosids</taxon>
        <taxon>fabids</taxon>
        <taxon>Fabales</taxon>
        <taxon>Fabaceae</taxon>
        <taxon>Caesalpinioideae</taxon>
        <taxon>mimosoid clade</taxon>
        <taxon>Acacieae</taxon>
        <taxon>Acacia</taxon>
    </lineage>
</organism>
<evidence type="ECO:0000313" key="4">
    <source>
        <dbReference type="Proteomes" id="UP001293593"/>
    </source>
</evidence>
<dbReference type="GO" id="GO:0009001">
    <property type="term" value="F:serine O-acetyltransferase activity"/>
    <property type="evidence" value="ECO:0007669"/>
    <property type="project" value="InterPro"/>
</dbReference>
<protein>
    <recommendedName>
        <fullName evidence="2">Serine acetyltransferase N-terminal domain-containing protein</fullName>
    </recommendedName>
</protein>
<feature type="compositionally biased region" description="Basic and acidic residues" evidence="1">
    <location>
        <begin position="128"/>
        <end position="138"/>
    </location>
</feature>
<dbReference type="GO" id="GO:0005737">
    <property type="term" value="C:cytoplasm"/>
    <property type="evidence" value="ECO:0007669"/>
    <property type="project" value="InterPro"/>
</dbReference>
<dbReference type="AlphaFoldDB" id="A0AAE1N5Z5"/>
<dbReference type="Gene3D" id="1.10.3130.10">
    <property type="entry name" value="serine acetyltransferase, domain 1"/>
    <property type="match status" value="1"/>
</dbReference>
<feature type="domain" description="Serine acetyltransferase N-terminal" evidence="2">
    <location>
        <begin position="29"/>
        <end position="123"/>
    </location>
</feature>
<feature type="region of interest" description="Disordered" evidence="1">
    <location>
        <begin position="128"/>
        <end position="155"/>
    </location>
</feature>
<sequence>MNSVNDLHTRTSPEELHRRDEKEEEEEDLWAKMQEEARFDIEQEPILSSYYHASILCHQSLEIALANHLSFKMCNSSLPSGTLIDLFVSILNENEEIMGAVKYDLRAVKGHGLRRLLPVCFQREDGVKMRGKNRQERREEEEEEVENGEERRSNR</sequence>
<feature type="region of interest" description="Disordered" evidence="1">
    <location>
        <begin position="1"/>
        <end position="26"/>
    </location>
</feature>
<dbReference type="GO" id="GO:0006535">
    <property type="term" value="P:cysteine biosynthetic process from serine"/>
    <property type="evidence" value="ECO:0007669"/>
    <property type="project" value="InterPro"/>
</dbReference>
<reference evidence="3" key="1">
    <citation type="submission" date="2023-10" db="EMBL/GenBank/DDBJ databases">
        <title>Chromosome-level genome of the transformable northern wattle, Acacia crassicarpa.</title>
        <authorList>
            <person name="Massaro I."/>
            <person name="Sinha N.R."/>
            <person name="Poethig S."/>
            <person name="Leichty A.R."/>
        </authorList>
    </citation>
    <scope>NUCLEOTIDE SEQUENCE</scope>
    <source>
        <strain evidence="3">Acra3RX</strain>
        <tissue evidence="3">Leaf</tissue>
    </source>
</reference>
<evidence type="ECO:0000259" key="2">
    <source>
        <dbReference type="SMART" id="SM00971"/>
    </source>
</evidence>
<dbReference type="InterPro" id="IPR010493">
    <property type="entry name" value="Ser_AcTrfase_N"/>
</dbReference>
<dbReference type="Proteomes" id="UP001293593">
    <property type="component" value="Unassembled WGS sequence"/>
</dbReference>
<dbReference type="PANTHER" id="PTHR42811">
    <property type="entry name" value="SERINE ACETYLTRANSFERASE"/>
    <property type="match status" value="1"/>
</dbReference>
<name>A0AAE1N5Z5_9FABA</name>
<comment type="caution">
    <text evidence="3">The sequence shown here is derived from an EMBL/GenBank/DDBJ whole genome shotgun (WGS) entry which is preliminary data.</text>
</comment>
<evidence type="ECO:0000256" key="1">
    <source>
        <dbReference type="SAM" id="MobiDB-lite"/>
    </source>
</evidence>
<dbReference type="SMART" id="SM00971">
    <property type="entry name" value="SATase_N"/>
    <property type="match status" value="1"/>
</dbReference>
<accession>A0AAE1N5Z5</accession>
<dbReference type="EMBL" id="JAWXYG010000001">
    <property type="protein sequence ID" value="KAK4283327.1"/>
    <property type="molecule type" value="Genomic_DNA"/>
</dbReference>
<dbReference type="Pfam" id="PF06426">
    <property type="entry name" value="SATase_N"/>
    <property type="match status" value="1"/>
</dbReference>